<evidence type="ECO:0000313" key="1">
    <source>
        <dbReference type="EMBL" id="NGO40601.1"/>
    </source>
</evidence>
<name>A0ABX0DFD4_9ACTN</name>
<gene>
    <name evidence="1" type="ORF">G6048_00010</name>
</gene>
<proteinExistence type="predicted"/>
<dbReference type="Proteomes" id="UP001518140">
    <property type="component" value="Unassembled WGS sequence"/>
</dbReference>
<organism evidence="1 2">
    <name type="scientific">Streptomyces ureilyticus</name>
    <dbReference type="NCBI Taxonomy" id="1775131"/>
    <lineage>
        <taxon>Bacteria</taxon>
        <taxon>Bacillati</taxon>
        <taxon>Actinomycetota</taxon>
        <taxon>Actinomycetes</taxon>
        <taxon>Kitasatosporales</taxon>
        <taxon>Streptomycetaceae</taxon>
        <taxon>Streptomyces</taxon>
    </lineage>
</organism>
<sequence>MEFDFDCTSLPLDGTNAELRPVCDPRLCLFTIQLHEDGELAGVHGYTDNFRKADEPLEAIDAFLAEHGVRAVTDDEAVLLYGALLKQEGGVDYQLLVLAIARSQQP</sequence>
<dbReference type="EMBL" id="JAAKZX010000001">
    <property type="protein sequence ID" value="NGO40601.1"/>
    <property type="molecule type" value="Genomic_DNA"/>
</dbReference>
<dbReference type="RefSeq" id="WP_165337290.1">
    <property type="nucleotide sequence ID" value="NZ_JAAKZX010000001.1"/>
</dbReference>
<accession>A0ABX0DFD4</accession>
<keyword evidence="2" id="KW-1185">Reference proteome</keyword>
<protein>
    <submittedName>
        <fullName evidence="1">Uncharacterized protein</fullName>
    </submittedName>
</protein>
<evidence type="ECO:0000313" key="2">
    <source>
        <dbReference type="Proteomes" id="UP001518140"/>
    </source>
</evidence>
<comment type="caution">
    <text evidence="1">The sequence shown here is derived from an EMBL/GenBank/DDBJ whole genome shotgun (WGS) entry which is preliminary data.</text>
</comment>
<reference evidence="1 2" key="1">
    <citation type="submission" date="2020-02" db="EMBL/GenBank/DDBJ databases">
        <title>Whole-genome analyses of novel actinobacteria.</title>
        <authorList>
            <person name="Sahin N."/>
            <person name="Tokatli A."/>
        </authorList>
    </citation>
    <scope>NUCLEOTIDE SEQUENCE [LARGE SCALE GENOMIC DNA]</scope>
    <source>
        <strain evidence="1 2">YC419</strain>
    </source>
</reference>